<dbReference type="Pfam" id="PF13561">
    <property type="entry name" value="adh_short_C2"/>
    <property type="match status" value="1"/>
</dbReference>
<accession>A0A645DNZ6</accession>
<dbReference type="AlphaFoldDB" id="A0A645DNZ6"/>
<reference evidence="3" key="1">
    <citation type="submission" date="2019-08" db="EMBL/GenBank/DDBJ databases">
        <authorList>
            <person name="Kucharzyk K."/>
            <person name="Murdoch R.W."/>
            <person name="Higgins S."/>
            <person name="Loffler F."/>
        </authorList>
    </citation>
    <scope>NUCLEOTIDE SEQUENCE</scope>
</reference>
<dbReference type="PANTHER" id="PTHR43639:SF1">
    <property type="entry name" value="SHORT-CHAIN DEHYDROGENASE_REDUCTASE FAMILY PROTEIN"/>
    <property type="match status" value="1"/>
</dbReference>
<evidence type="ECO:0000313" key="3">
    <source>
        <dbReference type="EMBL" id="MPM91017.1"/>
    </source>
</evidence>
<proteinExistence type="inferred from homology"/>
<dbReference type="EC" id="1.1.1.100" evidence="3"/>
<sequence length="187" mass="19790">MFQKVMNQYGKCDVFINNAGIYPQAFLKDMSTKDFEKTISVNLKSVFICSKAAFNCMKDAGGVLIQAASYAALIPSAGSGAYAASKAAVVSLTKTMAAEFAPYGIRVNGFIPGVIATGMTQGVINEKSDELNQAIALHRLGEPEDVAKAVSFLASDESSYMTGTFIEVSGGKLCVQNPHAPWVKKGA</sequence>
<dbReference type="GO" id="GO:0004316">
    <property type="term" value="F:3-oxoacyl-[acyl-carrier-protein] reductase (NADPH) activity"/>
    <property type="evidence" value="ECO:0007669"/>
    <property type="project" value="UniProtKB-EC"/>
</dbReference>
<dbReference type="InterPro" id="IPR002347">
    <property type="entry name" value="SDR_fam"/>
</dbReference>
<dbReference type="InterPro" id="IPR036291">
    <property type="entry name" value="NAD(P)-bd_dom_sf"/>
</dbReference>
<dbReference type="PANTHER" id="PTHR43639">
    <property type="entry name" value="OXIDOREDUCTASE, SHORT-CHAIN DEHYDROGENASE/REDUCTASE FAMILY (AFU_ORTHOLOGUE AFUA_5G02870)"/>
    <property type="match status" value="1"/>
</dbReference>
<dbReference type="SUPFAM" id="SSF51735">
    <property type="entry name" value="NAD(P)-binding Rossmann-fold domains"/>
    <property type="match status" value="1"/>
</dbReference>
<dbReference type="Gene3D" id="3.40.50.720">
    <property type="entry name" value="NAD(P)-binding Rossmann-like Domain"/>
    <property type="match status" value="1"/>
</dbReference>
<name>A0A645DNZ6_9ZZZZ</name>
<comment type="caution">
    <text evidence="3">The sequence shown here is derived from an EMBL/GenBank/DDBJ whole genome shotgun (WGS) entry which is preliminary data.</text>
</comment>
<comment type="similarity">
    <text evidence="1">Belongs to the short-chain dehydrogenases/reductases (SDR) family.</text>
</comment>
<dbReference type="EMBL" id="VSSQ01038137">
    <property type="protein sequence ID" value="MPM91017.1"/>
    <property type="molecule type" value="Genomic_DNA"/>
</dbReference>
<keyword evidence="2 3" id="KW-0560">Oxidoreductase</keyword>
<dbReference type="PROSITE" id="PS00061">
    <property type="entry name" value="ADH_SHORT"/>
    <property type="match status" value="1"/>
</dbReference>
<organism evidence="3">
    <name type="scientific">bioreactor metagenome</name>
    <dbReference type="NCBI Taxonomy" id="1076179"/>
    <lineage>
        <taxon>unclassified sequences</taxon>
        <taxon>metagenomes</taxon>
        <taxon>ecological metagenomes</taxon>
    </lineage>
</organism>
<dbReference type="PRINTS" id="PR00081">
    <property type="entry name" value="GDHRDH"/>
</dbReference>
<gene>
    <name evidence="3" type="primary">fabG_110</name>
    <name evidence="3" type="ORF">SDC9_138142</name>
</gene>
<evidence type="ECO:0000256" key="2">
    <source>
        <dbReference type="ARBA" id="ARBA00023002"/>
    </source>
</evidence>
<dbReference type="PRINTS" id="PR00080">
    <property type="entry name" value="SDRFAMILY"/>
</dbReference>
<dbReference type="InterPro" id="IPR020904">
    <property type="entry name" value="Sc_DH/Rdtase_CS"/>
</dbReference>
<evidence type="ECO:0000256" key="1">
    <source>
        <dbReference type="ARBA" id="ARBA00006484"/>
    </source>
</evidence>
<dbReference type="CDD" id="cd05233">
    <property type="entry name" value="SDR_c"/>
    <property type="match status" value="1"/>
</dbReference>
<protein>
    <submittedName>
        <fullName evidence="3">3-oxoacyl-[acyl-carrier-protein] reductase FabG</fullName>
        <ecNumber evidence="3">1.1.1.100</ecNumber>
    </submittedName>
</protein>